<dbReference type="GO" id="GO:0003824">
    <property type="term" value="F:catalytic activity"/>
    <property type="evidence" value="ECO:0007669"/>
    <property type="project" value="InterPro"/>
</dbReference>
<dbReference type="AlphaFoldDB" id="A0A7V6DQL0"/>
<protein>
    <submittedName>
        <fullName evidence="4">DUF3536 domain-containing protein</fullName>
    </submittedName>
</protein>
<keyword evidence="2" id="KW-0119">Carbohydrate metabolism</keyword>
<dbReference type="EMBL" id="DTGR01000183">
    <property type="protein sequence ID" value="HHS30339.1"/>
    <property type="molecule type" value="Genomic_DNA"/>
</dbReference>
<feature type="domain" description="Glycoside hydrolase family 57 N-terminal" evidence="3">
    <location>
        <begin position="109"/>
        <end position="327"/>
    </location>
</feature>
<dbReference type="InterPro" id="IPR021923">
    <property type="entry name" value="DUF3536"/>
</dbReference>
<comment type="similarity">
    <text evidence="1">Belongs to the glycosyl hydrolase 57 family.</text>
</comment>
<comment type="caution">
    <text evidence="4">The sequence shown here is derived from an EMBL/GenBank/DDBJ whole genome shotgun (WGS) entry which is preliminary data.</text>
</comment>
<dbReference type="SUPFAM" id="SSF88713">
    <property type="entry name" value="Glycoside hydrolase/deacetylase"/>
    <property type="match status" value="1"/>
</dbReference>
<dbReference type="InterPro" id="IPR004300">
    <property type="entry name" value="Glyco_hydro_57_N"/>
</dbReference>
<dbReference type="InterPro" id="IPR052046">
    <property type="entry name" value="GH57_Enzymes"/>
</dbReference>
<dbReference type="GO" id="GO:0005975">
    <property type="term" value="P:carbohydrate metabolic process"/>
    <property type="evidence" value="ECO:0007669"/>
    <property type="project" value="InterPro"/>
</dbReference>
<evidence type="ECO:0000313" key="4">
    <source>
        <dbReference type="EMBL" id="HHS30339.1"/>
    </source>
</evidence>
<accession>A0A7V6DQL0</accession>
<dbReference type="PANTHER" id="PTHR36306:SF3">
    <property type="entry name" value="GLYCOSIDE HYDROLASE FAMILY 57"/>
    <property type="match status" value="1"/>
</dbReference>
<evidence type="ECO:0000259" key="3">
    <source>
        <dbReference type="Pfam" id="PF03065"/>
    </source>
</evidence>
<evidence type="ECO:0000256" key="2">
    <source>
        <dbReference type="ARBA" id="ARBA00023277"/>
    </source>
</evidence>
<dbReference type="Gene3D" id="3.20.110.20">
    <property type="match status" value="1"/>
</dbReference>
<gene>
    <name evidence="4" type="ORF">ENV52_11640</name>
</gene>
<name>A0A7V6DQL0_9BACT</name>
<evidence type="ECO:0000256" key="1">
    <source>
        <dbReference type="ARBA" id="ARBA00006821"/>
    </source>
</evidence>
<dbReference type="InterPro" id="IPR011330">
    <property type="entry name" value="Glyco_hydro/deAcase_b/a-brl"/>
</dbReference>
<dbReference type="Pfam" id="PF03065">
    <property type="entry name" value="Glyco_hydro_57"/>
    <property type="match status" value="1"/>
</dbReference>
<dbReference type="CDD" id="cd10797">
    <property type="entry name" value="GH57N_APU_like_1"/>
    <property type="match status" value="1"/>
</dbReference>
<dbReference type="Pfam" id="PF12055">
    <property type="entry name" value="DUF3536"/>
    <property type="match status" value="1"/>
</dbReference>
<reference evidence="4" key="1">
    <citation type="journal article" date="2020" name="mSystems">
        <title>Genome- and Community-Level Interaction Insights into Carbon Utilization and Element Cycling Functions of Hydrothermarchaeota in Hydrothermal Sediment.</title>
        <authorList>
            <person name="Zhou Z."/>
            <person name="Liu Y."/>
            <person name="Xu W."/>
            <person name="Pan J."/>
            <person name="Luo Z.H."/>
            <person name="Li M."/>
        </authorList>
    </citation>
    <scope>NUCLEOTIDE SEQUENCE [LARGE SCALE GENOMIC DNA]</scope>
    <source>
        <strain evidence="4">SpSt-767</strain>
    </source>
</reference>
<sequence length="841" mass="96375">MTDNPRSSKGKPTGYVVIHGHFYQPPRENPWIEKIEEEVSARPFHDWNTRIATECYIPNSCARIYDADSRILDIVNNYNKISFNFGPTLLAWLADNAPFAYQRLQAADHQSLTRLGHGNAMAQAYNHIILPLANSRDRETEVIWGLKDFEYRFGRKAEAMWLPETAVNYSTLATLAAHGMKYVILSPYQARRVRPLEGGAWEMVEAQTLNTTQAYRCFLPGSSKDPKESRYIEVFFYDGGVASDLSFGALLHDSRTFVNRLVKGFRPDLPRPQLLNVATDGENYGHHHKFGELGLAYALEKVIPQEGFTLTNYAAFLEVAPPRMEVELEVGPKQEGSSWSCAHGVGRWKEDCGCSTGGPPNWNQRWRTPLRQAFDFLNDRLAKVYEEEGARYLKDPWAARNEYIEVILDRREETIASFFSRHGVKGLTRKGWLTPLRLLEMQRHVLLMYTSCGWFFADLAGLETIQVMKYAARALQLGDYFAKEPLEEPFLKILEQAESNVPEEGNGRNIFLRRIKPAVVDFPKVANQWAISWLKDRERQCPSHVYHFQVKPLEQEVQTQGTLTLASGRLQVTSGVTWREETLGFFTVHLGSYLYRTQVLQTCSQAEFQSLNQELFQILDQTPEDLIPLLAGRLGERYYTVHDIFQEEKEQIFLDLLKENREEAVSDIMHRFANATPILKAMATEALPIPRLYQALGEITLNRRLVEILRRHEPEPELLSASEEMQDLLKEADLFAFKLESHEGAQILRRILDHHLMDLASDFNQEVADSLMSFLELQRRIPITLEIVEAQNYFFALQKEHFPALAIRAAKNAQVRKLADTLVKIAEALGFSPEPYQSLLA</sequence>
<proteinExistence type="inferred from homology"/>
<dbReference type="PANTHER" id="PTHR36306">
    <property type="entry name" value="ALPHA-AMYLASE-RELATED-RELATED"/>
    <property type="match status" value="1"/>
</dbReference>
<organism evidence="4">
    <name type="scientific">Desulfobacca acetoxidans</name>
    <dbReference type="NCBI Taxonomy" id="60893"/>
    <lineage>
        <taxon>Bacteria</taxon>
        <taxon>Pseudomonadati</taxon>
        <taxon>Thermodesulfobacteriota</taxon>
        <taxon>Desulfobaccia</taxon>
        <taxon>Desulfobaccales</taxon>
        <taxon>Desulfobaccaceae</taxon>
        <taxon>Desulfobacca</taxon>
    </lineage>
</organism>